<accession>A0A7W7WDT1</accession>
<evidence type="ECO:0000313" key="3">
    <source>
        <dbReference type="EMBL" id="MBB4944037.1"/>
    </source>
</evidence>
<feature type="binding site" description="from pocket A" evidence="1">
    <location>
        <begin position="139"/>
        <end position="143"/>
    </location>
    <ligand>
        <name>dTDP-4-dehydro-6-deoxy-alpha-D-glucose</name>
        <dbReference type="ChEBI" id="CHEBI:57649"/>
        <label>1</label>
    </ligand>
</feature>
<comment type="caution">
    <text evidence="3">The sequence shown here is derived from an EMBL/GenBank/DDBJ whole genome shotgun (WGS) entry which is preliminary data.</text>
</comment>
<dbReference type="EC" id="4.2.1.159" evidence="3"/>
<dbReference type="AlphaFoldDB" id="A0A7W7WDT1"/>
<evidence type="ECO:0000313" key="4">
    <source>
        <dbReference type="Proteomes" id="UP000534286"/>
    </source>
</evidence>
<feature type="binding site" description="from pocket A" evidence="1">
    <location>
        <begin position="413"/>
        <end position="416"/>
    </location>
    <ligand>
        <name>dTDP-4-dehydro-6-deoxy-alpha-D-glucose</name>
        <dbReference type="ChEBI" id="CHEBI:57649"/>
        <label>1</label>
    </ligand>
</feature>
<feature type="domain" description="dTDP-4-dehydro-6-deoxy-alpha-D-glucopyranose 2,3-dehydratase" evidence="2">
    <location>
        <begin position="268"/>
        <end position="469"/>
    </location>
</feature>
<gene>
    <name evidence="3" type="ORF">FHR32_008438</name>
</gene>
<dbReference type="Pfam" id="PF03559">
    <property type="entry name" value="Hexose_dehydrat"/>
    <property type="match status" value="2"/>
</dbReference>
<organism evidence="3 4">
    <name type="scientific">Streptosporangium album</name>
    <dbReference type="NCBI Taxonomy" id="47479"/>
    <lineage>
        <taxon>Bacteria</taxon>
        <taxon>Bacillati</taxon>
        <taxon>Actinomycetota</taxon>
        <taxon>Actinomycetes</taxon>
        <taxon>Streptosporangiales</taxon>
        <taxon>Streptosporangiaceae</taxon>
        <taxon>Streptosporangium</taxon>
    </lineage>
</organism>
<feature type="domain" description="dTDP-4-dehydro-6-deoxy-alpha-D-glucopyranose 2,3-dehydratase" evidence="2">
    <location>
        <begin position="28"/>
        <end position="230"/>
    </location>
</feature>
<feature type="binding site" description="from pocket A" evidence="1">
    <location>
        <position position="222"/>
    </location>
    <ligand>
        <name>dTDP-4-dehydro-6-deoxy-alpha-D-glucose</name>
        <dbReference type="ChEBI" id="CHEBI:57649"/>
        <label>1</label>
    </ligand>
</feature>
<feature type="binding site" description="from pocket B" evidence="1">
    <location>
        <position position="359"/>
    </location>
    <ligand>
        <name>dTDP-4-dehydro-6-deoxy-alpha-D-glucose</name>
        <dbReference type="ChEBI" id="CHEBI:57649"/>
        <label>2</label>
    </ligand>
</feature>
<feature type="binding site" description="from pocket B" evidence="1">
    <location>
        <begin position="380"/>
        <end position="381"/>
    </location>
    <ligand>
        <name>dTDP-4-dehydro-6-deoxy-alpha-D-glucose</name>
        <dbReference type="ChEBI" id="CHEBI:57649"/>
        <label>2</label>
    </ligand>
</feature>
<dbReference type="InterPro" id="IPR005212">
    <property type="entry name" value="EvaA-like"/>
</dbReference>
<dbReference type="Gene3D" id="3.90.79.40">
    <property type="entry name" value="EvaA sugar 2,3-dehydratase subunit"/>
    <property type="match status" value="2"/>
</dbReference>
<feature type="binding site" description="from pocket B" evidence="1">
    <location>
        <begin position="375"/>
        <end position="377"/>
    </location>
    <ligand>
        <name>dTDP-4-dehydro-6-deoxy-alpha-D-glucose</name>
        <dbReference type="ChEBI" id="CHEBI:57649"/>
        <label>2</label>
    </ligand>
</feature>
<feature type="binding site" description="from pocket B" evidence="1">
    <location>
        <position position="177"/>
    </location>
    <ligand>
        <name>dTDP-4-dehydro-6-deoxy-alpha-D-glucose</name>
        <dbReference type="ChEBI" id="CHEBI:57649"/>
        <label>2</label>
    </ligand>
</feature>
<dbReference type="RefSeq" id="WP_184759902.1">
    <property type="nucleotide sequence ID" value="NZ_BAABEK010000059.1"/>
</dbReference>
<protein>
    <submittedName>
        <fullName evidence="3">Oxidase EvaA</fullName>
        <ecNumber evidence="3">4.2.1.159</ecNumber>
    </submittedName>
</protein>
<dbReference type="EMBL" id="JACHJU010000006">
    <property type="protein sequence ID" value="MBB4944037.1"/>
    <property type="molecule type" value="Genomic_DNA"/>
</dbReference>
<proteinExistence type="predicted"/>
<evidence type="ECO:0000259" key="2">
    <source>
        <dbReference type="Pfam" id="PF03559"/>
    </source>
</evidence>
<sequence length="483" mass="53780">MPALSLQPIQARIAESTLSRGTQFAQIADFHRWLAKTAEHAYMNVDRIALDRLIGWNHDGMTGNIGHQSGKFFTVEGLKVSFPESPVADWTQPIINQPEVGILGILVKEFDGVLHCLMQAKNEPGNHNGLQLSPTVQATRSNYTRVHQGRPVPYLDYFRDTSRHGVIADVRQSEQGSWFYQKRNRNMVVEVTEDVELLDGFCWLTLGQVHELLTVPDLMNMDARTVLSCMPFSGAGLARTFTPNVGDGFGTSLIRSCDPAEGALHHTDDILSWITEMRSRVDVHAERTPLNGLRRWHHADGKISHETGRFFDVIGVSVEAGGREVGGWTQPMIEPVGTGIIAFLVKQIDGVLHALVHARVEPGYADVVELAPTVQCTPENYDHLPAEARPPFLDEVLGASPDRIRFDTVLSEEGGRFFSARNRYLIIETDGDPGLGRPDFRWVAAHQLGELLRHSYYLNVQARSLSACLHSLSTTRTTLLAQR</sequence>
<keyword evidence="3" id="KW-0456">Lyase</keyword>
<reference evidence="3 4" key="1">
    <citation type="submission" date="2020-08" db="EMBL/GenBank/DDBJ databases">
        <title>Sequencing the genomes of 1000 actinobacteria strains.</title>
        <authorList>
            <person name="Klenk H.-P."/>
        </authorList>
    </citation>
    <scope>NUCLEOTIDE SEQUENCE [LARGE SCALE GENOMIC DNA]</scope>
    <source>
        <strain evidence="3 4">DSM 43023</strain>
    </source>
</reference>
<keyword evidence="4" id="KW-1185">Reference proteome</keyword>
<feature type="binding site" description="from pocket B" evidence="1">
    <location>
        <position position="296"/>
    </location>
    <ligand>
        <name>dTDP-4-dehydro-6-deoxy-alpha-D-glucose</name>
        <dbReference type="ChEBI" id="CHEBI:57649"/>
        <label>2</label>
    </ligand>
</feature>
<dbReference type="InterPro" id="IPR038153">
    <property type="entry name" value="EvaA-like_sf"/>
</dbReference>
<dbReference type="GO" id="GO:0016829">
    <property type="term" value="F:lyase activity"/>
    <property type="evidence" value="ECO:0007669"/>
    <property type="project" value="UniProtKB-KW"/>
</dbReference>
<evidence type="ECO:0000256" key="1">
    <source>
        <dbReference type="PIRSR" id="PIRSR605212-50"/>
    </source>
</evidence>
<feature type="binding site" description="from pocket A" evidence="1">
    <location>
        <position position="56"/>
    </location>
    <ligand>
        <name>dTDP-4-dehydro-6-deoxy-alpha-D-glucose</name>
        <dbReference type="ChEBI" id="CHEBI:57649"/>
        <label>1</label>
    </ligand>
</feature>
<dbReference type="Proteomes" id="UP000534286">
    <property type="component" value="Unassembled WGS sequence"/>
</dbReference>
<name>A0A7W7WDT1_9ACTN</name>